<organism evidence="1 2">
    <name type="scientific">Planobispora takensis</name>
    <dbReference type="NCBI Taxonomy" id="1367882"/>
    <lineage>
        <taxon>Bacteria</taxon>
        <taxon>Bacillati</taxon>
        <taxon>Actinomycetota</taxon>
        <taxon>Actinomycetes</taxon>
        <taxon>Streptosporangiales</taxon>
        <taxon>Streptosporangiaceae</taxon>
        <taxon>Planobispora</taxon>
    </lineage>
</organism>
<reference evidence="1" key="1">
    <citation type="submission" date="2021-01" db="EMBL/GenBank/DDBJ databases">
        <title>Whole genome shotgun sequence of Planobispora takensis NBRC 109077.</title>
        <authorList>
            <person name="Komaki H."/>
            <person name="Tamura T."/>
        </authorList>
    </citation>
    <scope>NUCLEOTIDE SEQUENCE</scope>
    <source>
        <strain evidence="1">NBRC 109077</strain>
    </source>
</reference>
<evidence type="ECO:0000313" key="2">
    <source>
        <dbReference type="Proteomes" id="UP000634476"/>
    </source>
</evidence>
<proteinExistence type="predicted"/>
<accession>A0A8J3WQY4</accession>
<gene>
    <name evidence="1" type="ORF">Pta02_05790</name>
</gene>
<protein>
    <submittedName>
        <fullName evidence="1">Uncharacterized protein</fullName>
    </submittedName>
</protein>
<name>A0A8J3WQY4_9ACTN</name>
<comment type="caution">
    <text evidence="1">The sequence shown here is derived from an EMBL/GenBank/DDBJ whole genome shotgun (WGS) entry which is preliminary data.</text>
</comment>
<dbReference type="AlphaFoldDB" id="A0A8J3WQY4"/>
<evidence type="ECO:0000313" key="1">
    <source>
        <dbReference type="EMBL" id="GIH98570.1"/>
    </source>
</evidence>
<sequence length="92" mass="10058">MLAAVRIPSAPRDMPRLCRITGKRLLTRLASVPSTSIAPPRRESCPQRPFTFGGSDGSGGFVEGVDVVLLVDMCHLFRAEDREVLLDGVVHR</sequence>
<dbReference type="EMBL" id="BOOK01000004">
    <property type="protein sequence ID" value="GIH98570.1"/>
    <property type="molecule type" value="Genomic_DNA"/>
</dbReference>
<keyword evidence="2" id="KW-1185">Reference proteome</keyword>
<dbReference type="Proteomes" id="UP000634476">
    <property type="component" value="Unassembled WGS sequence"/>
</dbReference>